<feature type="transmembrane region" description="Helical" evidence="3">
    <location>
        <begin position="304"/>
        <end position="325"/>
    </location>
</feature>
<reference evidence="4 5" key="1">
    <citation type="submission" date="2020-06" db="EMBL/GenBank/DDBJ databases">
        <authorList>
            <consortium name="Wellcome Sanger Institute Data Sharing"/>
        </authorList>
    </citation>
    <scope>NUCLEOTIDE SEQUENCE [LARGE SCALE GENOMIC DNA]</scope>
</reference>
<dbReference type="GO" id="GO:0016020">
    <property type="term" value="C:membrane"/>
    <property type="evidence" value="ECO:0007669"/>
    <property type="project" value="TreeGrafter"/>
</dbReference>
<keyword evidence="2" id="KW-0175">Coiled coil</keyword>
<keyword evidence="5" id="KW-1185">Reference proteome</keyword>
<organism evidence="4 5">
    <name type="scientific">Denticeps clupeoides</name>
    <name type="common">denticle herring</name>
    <dbReference type="NCBI Taxonomy" id="299321"/>
    <lineage>
        <taxon>Eukaryota</taxon>
        <taxon>Metazoa</taxon>
        <taxon>Chordata</taxon>
        <taxon>Craniata</taxon>
        <taxon>Vertebrata</taxon>
        <taxon>Euteleostomi</taxon>
        <taxon>Actinopterygii</taxon>
        <taxon>Neopterygii</taxon>
        <taxon>Teleostei</taxon>
        <taxon>Clupei</taxon>
        <taxon>Clupeiformes</taxon>
        <taxon>Denticipitoidei</taxon>
        <taxon>Denticipitidae</taxon>
        <taxon>Denticeps</taxon>
    </lineage>
</organism>
<evidence type="ECO:0000313" key="4">
    <source>
        <dbReference type="Ensembl" id="ENSDCDP00010022910.1"/>
    </source>
</evidence>
<dbReference type="InterPro" id="IPR008405">
    <property type="entry name" value="ApoL"/>
</dbReference>
<evidence type="ECO:0000313" key="5">
    <source>
        <dbReference type="Proteomes" id="UP000694580"/>
    </source>
</evidence>
<reference evidence="4" key="3">
    <citation type="submission" date="2025-09" db="UniProtKB">
        <authorList>
            <consortium name="Ensembl"/>
        </authorList>
    </citation>
    <scope>IDENTIFICATION</scope>
</reference>
<keyword evidence="3" id="KW-0472">Membrane</keyword>
<dbReference type="AlphaFoldDB" id="A0AAY4BPU1"/>
<name>A0AAY4BPU1_9TELE</name>
<dbReference type="GO" id="GO:0042157">
    <property type="term" value="P:lipoprotein metabolic process"/>
    <property type="evidence" value="ECO:0007669"/>
    <property type="project" value="InterPro"/>
</dbReference>
<evidence type="ECO:0000256" key="2">
    <source>
        <dbReference type="SAM" id="Coils"/>
    </source>
</evidence>
<keyword evidence="3" id="KW-1133">Transmembrane helix</keyword>
<protein>
    <submittedName>
        <fullName evidence="4">Uncharacterized protein</fullName>
    </submittedName>
</protein>
<dbReference type="GeneTree" id="ENSGT01030000234599"/>
<feature type="coiled-coil region" evidence="2">
    <location>
        <begin position="97"/>
        <end position="127"/>
    </location>
</feature>
<dbReference type="PANTHER" id="PTHR14096">
    <property type="entry name" value="APOLIPOPROTEIN L"/>
    <property type="match status" value="1"/>
</dbReference>
<keyword evidence="3" id="KW-0812">Transmembrane</keyword>
<dbReference type="GO" id="GO:0006869">
    <property type="term" value="P:lipid transport"/>
    <property type="evidence" value="ECO:0007669"/>
    <property type="project" value="InterPro"/>
</dbReference>
<evidence type="ECO:0000256" key="3">
    <source>
        <dbReference type="SAM" id="Phobius"/>
    </source>
</evidence>
<dbReference type="GO" id="GO:0008289">
    <property type="term" value="F:lipid binding"/>
    <property type="evidence" value="ECO:0007669"/>
    <property type="project" value="InterPro"/>
</dbReference>
<dbReference type="GO" id="GO:0005576">
    <property type="term" value="C:extracellular region"/>
    <property type="evidence" value="ECO:0007669"/>
    <property type="project" value="InterPro"/>
</dbReference>
<comment type="similarity">
    <text evidence="1">Belongs to the apolipoprotein L family.</text>
</comment>
<dbReference type="Ensembl" id="ENSDCDT00010027430.1">
    <property type="protein sequence ID" value="ENSDCDP00010022910.1"/>
    <property type="gene ID" value="ENSDCDG00010013599.1"/>
</dbReference>
<evidence type="ECO:0000256" key="1">
    <source>
        <dbReference type="ARBA" id="ARBA00010090"/>
    </source>
</evidence>
<dbReference type="Proteomes" id="UP000694580">
    <property type="component" value="Chromosome 7"/>
</dbReference>
<reference evidence="4" key="2">
    <citation type="submission" date="2025-08" db="UniProtKB">
        <authorList>
            <consortium name="Ensembl"/>
        </authorList>
    </citation>
    <scope>IDENTIFICATION</scope>
</reference>
<dbReference type="PANTHER" id="PTHR14096:SF57">
    <property type="entry name" value="APOLIPOPROTEIN L4"/>
    <property type="match status" value="1"/>
</dbReference>
<proteinExistence type="inferred from homology"/>
<sequence length="539" mass="59886">MVIILIALSREKLHESLQKYVFDTLTYIDIVSEFCNKKEKWFLQREIELDMMRDIKDRYNKIHLSFDHVTHSKTKTKAFREYLWSGLTQITADTRSKALEKELRKVLEDTLKSLEKLDDALNAVEKLAVTSLFVFYESSYLPQGVSCAAVRSIISAARLVFPLLIHFKRNAEAFFCPSFHNVEVMAFQLNKYISTTKELFSSFSFIILQMKKLNHKNDPMPHRTNPDLRLTMMFQDKAQHFSDLINQHHSRMLQFLSDLEESAVQLDRMKMGASISTVAVSSVGMAGGVLSIVGLALAPVTAGVSLALTLTGVGLGVTSGANSLVTGITEMAVNKYHGKSANGVFKKYMEDVETITSCLDQVAKRHGPIVKSEHLDIVVGARRVMTAAGCVGKGIDMLVDGVSAVKVLQTEEVAATAVRLGLQDVNAGSRIPSLAADLPEIGQLAKGTPLALSKAARAGAITLNALFIGMDVLFICKDSISLAKGSESEVSKLIRSRVGLWRSEQESWKKISDCLSNWSWRFNKYHRILEQPFYPVAEV</sequence>
<accession>A0AAY4BPU1</accession>
<dbReference type="Pfam" id="PF05461">
    <property type="entry name" value="ApoL"/>
    <property type="match status" value="1"/>
</dbReference>
<feature type="transmembrane region" description="Helical" evidence="3">
    <location>
        <begin position="278"/>
        <end position="298"/>
    </location>
</feature>